<gene>
    <name evidence="2" type="ORF">IHE44_0014860</name>
    <name evidence="1" type="ORF">IHE44_013957</name>
</gene>
<dbReference type="EMBL" id="JADDUC010000009">
    <property type="protein sequence ID" value="KAG0131432.1"/>
    <property type="molecule type" value="Genomic_DNA"/>
</dbReference>
<dbReference type="EMBL" id="JADDUC020000009">
    <property type="protein sequence ID" value="KAI1236607.1"/>
    <property type="molecule type" value="Genomic_DNA"/>
</dbReference>
<reference evidence="1" key="1">
    <citation type="submission" date="2020-10" db="EMBL/GenBank/DDBJ databases">
        <title>Feather gene expression reveals the developmental basis of iridescence in African starlings.</title>
        <authorList>
            <person name="Rubenstein D.R."/>
        </authorList>
    </citation>
    <scope>NUCLEOTIDE SEQUENCE</scope>
    <source>
        <strain evidence="1">SS15</strain>
        <tissue evidence="1">Liver</tissue>
    </source>
</reference>
<reference evidence="2 3" key="2">
    <citation type="journal article" date="2021" name="J. Hered.">
        <title>Feather Gene Expression Elucidates the Developmental Basis of Plumage Iridescence in African Starlings.</title>
        <authorList>
            <person name="Rubenstein D.R."/>
            <person name="Corvelo A."/>
            <person name="MacManes M.D."/>
            <person name="Maia R."/>
            <person name="Narzisi G."/>
            <person name="Rousaki A."/>
            <person name="Vandenabeele P."/>
            <person name="Shawkey M.D."/>
            <person name="Solomon J."/>
        </authorList>
    </citation>
    <scope>NUCLEOTIDE SEQUENCE [LARGE SCALE GENOMIC DNA]</scope>
    <source>
        <strain evidence="2">SS15</strain>
    </source>
</reference>
<sequence length="676" mass="76151">MSREEKVRAVEGQRDSWMFQCSVVKQSLEVHRRDNSFEEIQISVLAQLQWFQLSHEEPLTMDLPDSSGRAQEELYFQELASSPLAPDSSSGATFFKLIYLNEAIKHCGRANLDAACTQAHHVCYFMIFEEEEQFKMFRCLANCQFAFVNFKSVSDMMRNASTWNKAESFCGISRSFRLRNQHIKEKQARRSIFVLFSQVLSEDNIDNYLLGILLLGIPCSCSSAFITLLAAAGERLLQEASLGFGGGREDNEVFYLKALRVWLQLAFCGCLSSSKSKNEKGLKKRSVRKFDRFIMVVYDPATNPSGRKSLVLGLFNWALRFYTFQKESLKLLDLNLWGTPELLLPVCQLFCMCQLHGRCSAVCFVGQKAALTKSNKFLTQGCPVPTLPGHSNTGVQGLLAQGGPAQPFPPTPPLLLLNLCCQERLVQVPRPEGVFWRCGKGEDFPTENGWLQLESQIMIVFGERGLNNIQLLKYWQIARSALPWVHNGCCRMLLLEFGWFCANILRKKNSHQKKSSHSPSLLGVSFLQNGPLEGWGEHRCLFQEDQRTGVWELQESAGNESRVQKGQEKGFWREQKMGLTLSEENPNSSATFLPVLIHNAAKTALISKTEHVLLSLYKLASVGLYCFVPPWHLAQTHPLDGPGQWVAVAAAEDAVLRLAAPTVHLIPKYGKCFLIT</sequence>
<organism evidence="1">
    <name type="scientific">Lamprotornis superbus</name>
    <dbReference type="NCBI Taxonomy" id="245042"/>
    <lineage>
        <taxon>Eukaryota</taxon>
        <taxon>Metazoa</taxon>
        <taxon>Chordata</taxon>
        <taxon>Craniata</taxon>
        <taxon>Vertebrata</taxon>
        <taxon>Euteleostomi</taxon>
        <taxon>Archelosauria</taxon>
        <taxon>Archosauria</taxon>
        <taxon>Dinosauria</taxon>
        <taxon>Saurischia</taxon>
        <taxon>Theropoda</taxon>
        <taxon>Coelurosauria</taxon>
        <taxon>Aves</taxon>
        <taxon>Neognathae</taxon>
        <taxon>Neoaves</taxon>
        <taxon>Telluraves</taxon>
        <taxon>Australaves</taxon>
        <taxon>Passeriformes</taxon>
        <taxon>Sturnidae</taxon>
        <taxon>Lamprotornis</taxon>
    </lineage>
</organism>
<dbReference type="AlphaFoldDB" id="A0A835P1V0"/>
<name>A0A835P1V0_9PASS</name>
<reference evidence="2" key="3">
    <citation type="submission" date="2022-01" db="EMBL/GenBank/DDBJ databases">
        <authorList>
            <person name="Rubenstein D.R."/>
        </authorList>
    </citation>
    <scope>NUCLEOTIDE SEQUENCE</scope>
    <source>
        <strain evidence="2">SS15</strain>
        <tissue evidence="2">Liver</tissue>
    </source>
</reference>
<protein>
    <submittedName>
        <fullName evidence="1">Uncharacterized protein</fullName>
    </submittedName>
</protein>
<evidence type="ECO:0000313" key="3">
    <source>
        <dbReference type="Proteomes" id="UP000618051"/>
    </source>
</evidence>
<accession>A0A835P1V0</accession>
<proteinExistence type="predicted"/>
<evidence type="ECO:0000313" key="1">
    <source>
        <dbReference type="EMBL" id="KAG0131432.1"/>
    </source>
</evidence>
<dbReference type="Proteomes" id="UP000618051">
    <property type="component" value="Unassembled WGS sequence"/>
</dbReference>
<evidence type="ECO:0000313" key="2">
    <source>
        <dbReference type="EMBL" id="KAI1236607.1"/>
    </source>
</evidence>
<comment type="caution">
    <text evidence="1">The sequence shown here is derived from an EMBL/GenBank/DDBJ whole genome shotgun (WGS) entry which is preliminary data.</text>
</comment>
<keyword evidence="3" id="KW-1185">Reference proteome</keyword>